<evidence type="ECO:0000313" key="2">
    <source>
        <dbReference type="EMBL" id="CAH3155474.1"/>
    </source>
</evidence>
<dbReference type="Proteomes" id="UP001159405">
    <property type="component" value="Unassembled WGS sequence"/>
</dbReference>
<dbReference type="EMBL" id="CALNXK010000101">
    <property type="protein sequence ID" value="CAH3155474.1"/>
    <property type="molecule type" value="Genomic_DNA"/>
</dbReference>
<name>A0ABN8Q1U1_9CNID</name>
<organism evidence="2 3">
    <name type="scientific">Porites lobata</name>
    <dbReference type="NCBI Taxonomy" id="104759"/>
    <lineage>
        <taxon>Eukaryota</taxon>
        <taxon>Metazoa</taxon>
        <taxon>Cnidaria</taxon>
        <taxon>Anthozoa</taxon>
        <taxon>Hexacorallia</taxon>
        <taxon>Scleractinia</taxon>
        <taxon>Fungiina</taxon>
        <taxon>Poritidae</taxon>
        <taxon>Porites</taxon>
    </lineage>
</organism>
<gene>
    <name evidence="2" type="ORF">PLOB_00001566</name>
</gene>
<dbReference type="InterPro" id="IPR052925">
    <property type="entry name" value="Phage_Integrase-like_Recomb"/>
</dbReference>
<proteinExistence type="predicted"/>
<dbReference type="PANTHER" id="PTHR34605">
    <property type="entry name" value="PHAGE_INTEGRASE DOMAIN-CONTAINING PROTEIN"/>
    <property type="match status" value="1"/>
</dbReference>
<evidence type="ECO:0000313" key="3">
    <source>
        <dbReference type="Proteomes" id="UP001159405"/>
    </source>
</evidence>
<dbReference type="SUPFAM" id="SSF56349">
    <property type="entry name" value="DNA breaking-rejoining enzymes"/>
    <property type="match status" value="1"/>
</dbReference>
<dbReference type="Gene3D" id="1.10.443.10">
    <property type="entry name" value="Intergrase catalytic core"/>
    <property type="match status" value="1"/>
</dbReference>
<comment type="caution">
    <text evidence="2">The sequence shown here is derived from an EMBL/GenBank/DDBJ whole genome shotgun (WGS) entry which is preliminary data.</text>
</comment>
<keyword evidence="3" id="KW-1185">Reference proteome</keyword>
<dbReference type="InterPro" id="IPR011010">
    <property type="entry name" value="DNA_brk_join_enz"/>
</dbReference>
<dbReference type="InterPro" id="IPR013762">
    <property type="entry name" value="Integrase-like_cat_sf"/>
</dbReference>
<accession>A0ABN8Q1U1</accession>
<dbReference type="PANTHER" id="PTHR34605:SF3">
    <property type="entry name" value="P CELL-TYPE AGGLUTINATION PROTEIN MAP4-LIKE-RELATED"/>
    <property type="match status" value="1"/>
</dbReference>
<reference evidence="2 3" key="1">
    <citation type="submission" date="2022-05" db="EMBL/GenBank/DDBJ databases">
        <authorList>
            <consortium name="Genoscope - CEA"/>
            <person name="William W."/>
        </authorList>
    </citation>
    <scope>NUCLEOTIDE SEQUENCE [LARGE SCALE GENOMIC DNA]</scope>
</reference>
<keyword evidence="1" id="KW-0233">DNA recombination</keyword>
<sequence>MLKGYHKKGSRPDSHLPITLPILHKLLDSACNLAIYRYQVCQFKAMCSTDFYAFLRVSEMTSTSSVGSPPPIQTGQLFKLADGSDNTIALKLVFVNYKHSYNQRPFSIVKHRQPPFCPVQLLLDCLALRGNQPGPLFASLDTTSASRSFFTDIVRLALTSCGLNPSRYKGHSFRIKAPSFAADGGMSDVQIWPRLFKRWIVPSTG</sequence>
<protein>
    <submittedName>
        <fullName evidence="2">Uncharacterized protein</fullName>
    </submittedName>
</protein>
<evidence type="ECO:0000256" key="1">
    <source>
        <dbReference type="ARBA" id="ARBA00023172"/>
    </source>
</evidence>